<dbReference type="Pfam" id="PF02016">
    <property type="entry name" value="Peptidase_S66"/>
    <property type="match status" value="1"/>
</dbReference>
<accession>A0A1L4BRF1</accession>
<dbReference type="InterPro" id="IPR003507">
    <property type="entry name" value="S66_fam"/>
</dbReference>
<evidence type="ECO:0000256" key="1">
    <source>
        <dbReference type="ARBA" id="ARBA00010233"/>
    </source>
</evidence>
<evidence type="ECO:0000256" key="3">
    <source>
        <dbReference type="ARBA" id="ARBA00022670"/>
    </source>
</evidence>
<feature type="domain" description="LD-carboxypeptidase N-terminal" evidence="7">
    <location>
        <begin position="40"/>
        <end position="158"/>
    </location>
</feature>
<dbReference type="GO" id="GO:0004180">
    <property type="term" value="F:carboxypeptidase activity"/>
    <property type="evidence" value="ECO:0007669"/>
    <property type="project" value="UniProtKB-KW"/>
</dbReference>
<evidence type="ECO:0008006" key="11">
    <source>
        <dbReference type="Google" id="ProtNLM"/>
    </source>
</evidence>
<evidence type="ECO:0000259" key="8">
    <source>
        <dbReference type="Pfam" id="PF17676"/>
    </source>
</evidence>
<dbReference type="InterPro" id="IPR040921">
    <property type="entry name" value="Peptidase_S66C"/>
</dbReference>
<dbReference type="PANTHER" id="PTHR30237">
    <property type="entry name" value="MURAMOYLTETRAPEPTIDE CARBOXYPEPTIDASE"/>
    <property type="match status" value="1"/>
</dbReference>
<proteinExistence type="inferred from homology"/>
<dbReference type="STRING" id="573570.F7310_03180"/>
<feature type="domain" description="LD-carboxypeptidase C-terminal" evidence="8">
    <location>
        <begin position="200"/>
        <end position="315"/>
    </location>
</feature>
<dbReference type="InterPro" id="IPR029062">
    <property type="entry name" value="Class_I_gatase-like"/>
</dbReference>
<dbReference type="SUPFAM" id="SSF52317">
    <property type="entry name" value="Class I glutamine amidotransferase-like"/>
    <property type="match status" value="1"/>
</dbReference>
<evidence type="ECO:0000256" key="6">
    <source>
        <dbReference type="PIRSR" id="PIRSR028757-1"/>
    </source>
</evidence>
<protein>
    <recommendedName>
        <fullName evidence="11">LD-carboxypeptidase</fullName>
    </recommendedName>
</protein>
<evidence type="ECO:0000256" key="4">
    <source>
        <dbReference type="ARBA" id="ARBA00022801"/>
    </source>
</evidence>
<keyword evidence="10" id="KW-1185">Reference proteome</keyword>
<evidence type="ECO:0000256" key="2">
    <source>
        <dbReference type="ARBA" id="ARBA00022645"/>
    </source>
</evidence>
<dbReference type="CDD" id="cd07025">
    <property type="entry name" value="Peptidase_S66"/>
    <property type="match status" value="1"/>
</dbReference>
<keyword evidence="4" id="KW-0378">Hydrolase</keyword>
<keyword evidence="5" id="KW-0720">Serine protease</keyword>
<dbReference type="KEGG" id="frx:F7310_03180"/>
<gene>
    <name evidence="9" type="ORF">F7310_03180</name>
</gene>
<dbReference type="Gene3D" id="3.50.30.60">
    <property type="entry name" value="LD-carboxypeptidase A C-terminal domain-like"/>
    <property type="match status" value="1"/>
</dbReference>
<sequence length="331" mass="36859">MERFMLNQYNKLILLIFFLPFVAIADDVIKPLALHKGDTVALLASASAVTNEQIQDSINKIESLGLKVKLGRYVNTIYQDGYFSANAKYRAEDLKNAFSDPKIKAIFEVRGGWGSAQLLPLIDYNQIRNNPKIIIGFSDITSLLIAINKEAGLVTFHGPVGVQPWPDFAVESMKEILFDSKRVTFKNVAHVQTIYPGKSTGVLLGGNLSNLVALIGTKYEPNWKGKILFVEEIGEKNYQIDRMMNQLYLAGVLSKINGFVFGECTKCENPIKRQQTLKDILKYYLVKDKIPSFMGASFGHGENNFTIPIGVNAEINADEKTIKTLSPATNN</sequence>
<dbReference type="InterPro" id="IPR027478">
    <property type="entry name" value="LdcA_N"/>
</dbReference>
<feature type="active site" description="Charge relay system" evidence="6">
    <location>
        <position position="300"/>
    </location>
</feature>
<organism evidence="9 10">
    <name type="scientific">Francisella uliginis</name>
    <dbReference type="NCBI Taxonomy" id="573570"/>
    <lineage>
        <taxon>Bacteria</taxon>
        <taxon>Pseudomonadati</taxon>
        <taxon>Pseudomonadota</taxon>
        <taxon>Gammaproteobacteria</taxon>
        <taxon>Thiotrichales</taxon>
        <taxon>Francisellaceae</taxon>
        <taxon>Francisella</taxon>
    </lineage>
</organism>
<dbReference type="InterPro" id="IPR040449">
    <property type="entry name" value="Peptidase_S66_N"/>
</dbReference>
<dbReference type="EMBL" id="CP016796">
    <property type="protein sequence ID" value="API86415.1"/>
    <property type="molecule type" value="Genomic_DNA"/>
</dbReference>
<comment type="similarity">
    <text evidence="1">Belongs to the peptidase S66 family.</text>
</comment>
<evidence type="ECO:0000259" key="7">
    <source>
        <dbReference type="Pfam" id="PF02016"/>
    </source>
</evidence>
<reference evidence="9 10" key="1">
    <citation type="journal article" date="2016" name="Appl. Environ. Microbiol.">
        <title>Whole genome relationships among Francisella bacteria of diverse origin define new species and provide specific regions for detection.</title>
        <authorList>
            <person name="Challacombe J.F."/>
            <person name="Petersen J.M."/>
            <person name="Gallegos-Graves V."/>
            <person name="Hodge D."/>
            <person name="Pillai S."/>
            <person name="Kuske C.R."/>
        </authorList>
    </citation>
    <scope>NUCLEOTIDE SEQUENCE [LARGE SCALE GENOMIC DNA]</scope>
    <source>
        <strain evidence="10">TX07-7310</strain>
    </source>
</reference>
<evidence type="ECO:0000313" key="9">
    <source>
        <dbReference type="EMBL" id="API86415.1"/>
    </source>
</evidence>
<dbReference type="Proteomes" id="UP000184222">
    <property type="component" value="Chromosome"/>
</dbReference>
<dbReference type="Gene3D" id="3.40.50.10740">
    <property type="entry name" value="Class I glutamine amidotransferase-like"/>
    <property type="match status" value="1"/>
</dbReference>
<name>A0A1L4BRF1_9GAMM</name>
<keyword evidence="3" id="KW-0645">Protease</keyword>
<evidence type="ECO:0000256" key="5">
    <source>
        <dbReference type="ARBA" id="ARBA00022825"/>
    </source>
</evidence>
<dbReference type="PIRSF" id="PIRSF028757">
    <property type="entry name" value="LD-carboxypeptidase"/>
    <property type="match status" value="1"/>
</dbReference>
<dbReference type="AlphaFoldDB" id="A0A1L4BRF1"/>
<dbReference type="SUPFAM" id="SSF141986">
    <property type="entry name" value="LD-carboxypeptidase A C-terminal domain-like"/>
    <property type="match status" value="1"/>
</dbReference>
<feature type="active site" description="Charge relay system" evidence="6">
    <location>
        <position position="231"/>
    </location>
</feature>
<dbReference type="InterPro" id="IPR027461">
    <property type="entry name" value="Carboxypeptidase_A_C_sf"/>
</dbReference>
<dbReference type="Pfam" id="PF17676">
    <property type="entry name" value="Peptidase_S66C"/>
    <property type="match status" value="1"/>
</dbReference>
<dbReference type="GO" id="GO:0008236">
    <property type="term" value="F:serine-type peptidase activity"/>
    <property type="evidence" value="ECO:0007669"/>
    <property type="project" value="UniProtKB-KW"/>
</dbReference>
<keyword evidence="2" id="KW-0121">Carboxypeptidase</keyword>
<evidence type="ECO:0000313" key="10">
    <source>
        <dbReference type="Proteomes" id="UP000184222"/>
    </source>
</evidence>
<dbReference type="GO" id="GO:0006508">
    <property type="term" value="P:proteolysis"/>
    <property type="evidence" value="ECO:0007669"/>
    <property type="project" value="UniProtKB-KW"/>
</dbReference>
<feature type="active site" description="Nucleophile" evidence="6">
    <location>
        <position position="138"/>
    </location>
</feature>
<dbReference type="PANTHER" id="PTHR30237:SF2">
    <property type="entry name" value="MUREIN TETRAPEPTIDE CARBOXYPEPTIDASE"/>
    <property type="match status" value="1"/>
</dbReference>